<dbReference type="InterPro" id="IPR000524">
    <property type="entry name" value="Tscrpt_reg_HTH_GntR"/>
</dbReference>
<evidence type="ECO:0000256" key="1">
    <source>
        <dbReference type="ARBA" id="ARBA00023015"/>
    </source>
</evidence>
<dbReference type="EMBL" id="ALPT02000059">
    <property type="protein sequence ID" value="KGA96495.1"/>
    <property type="molecule type" value="Genomic_DNA"/>
</dbReference>
<dbReference type="SUPFAM" id="SSF46785">
    <property type="entry name" value="Winged helix' DNA-binding domain"/>
    <property type="match status" value="1"/>
</dbReference>
<gene>
    <name evidence="6" type="ORF">AJ85_01025</name>
    <name evidence="5" type="ORF">BALCAV_0215985</name>
</gene>
<dbReference type="OrthoDB" id="162505at2"/>
<dbReference type="Gene3D" id="1.10.10.10">
    <property type="entry name" value="Winged helix-like DNA-binding domain superfamily/Winged helix DNA-binding domain"/>
    <property type="match status" value="1"/>
</dbReference>
<dbReference type="eggNOG" id="COG1725">
    <property type="taxonomic scope" value="Bacteria"/>
</dbReference>
<dbReference type="InterPro" id="IPR036390">
    <property type="entry name" value="WH_DNA-bd_sf"/>
</dbReference>
<dbReference type="InterPro" id="IPR036388">
    <property type="entry name" value="WH-like_DNA-bd_sf"/>
</dbReference>
<dbReference type="SMART" id="SM00345">
    <property type="entry name" value="HTH_GNTR"/>
    <property type="match status" value="1"/>
</dbReference>
<dbReference type="PANTHER" id="PTHR38445:SF10">
    <property type="entry name" value="GNTR-FAMILY TRANSCRIPTIONAL REGULATOR"/>
    <property type="match status" value="1"/>
</dbReference>
<dbReference type="AlphaFoldDB" id="A0A094XCG6"/>
<evidence type="ECO:0000313" key="6">
    <source>
        <dbReference type="EMBL" id="THG88685.1"/>
    </source>
</evidence>
<dbReference type="PROSITE" id="PS50949">
    <property type="entry name" value="HTH_GNTR"/>
    <property type="match status" value="1"/>
</dbReference>
<name>A0A094XCG6_ALKAL</name>
<dbReference type="Pfam" id="PF00392">
    <property type="entry name" value="GntR"/>
    <property type="match status" value="1"/>
</dbReference>
<dbReference type="Proteomes" id="UP000002754">
    <property type="component" value="Unassembled WGS sequence"/>
</dbReference>
<keyword evidence="1" id="KW-0805">Transcription regulation</keyword>
<evidence type="ECO:0000313" key="5">
    <source>
        <dbReference type="EMBL" id="KGA96495.1"/>
    </source>
</evidence>
<keyword evidence="2" id="KW-0238">DNA-binding</keyword>
<dbReference type="STRING" id="1218173.BALCAV_0215985"/>
<keyword evidence="3" id="KW-0804">Transcription</keyword>
<dbReference type="GO" id="GO:0003700">
    <property type="term" value="F:DNA-binding transcription factor activity"/>
    <property type="evidence" value="ECO:0007669"/>
    <property type="project" value="InterPro"/>
</dbReference>
<dbReference type="CDD" id="cd07377">
    <property type="entry name" value="WHTH_GntR"/>
    <property type="match status" value="1"/>
</dbReference>
<evidence type="ECO:0000256" key="3">
    <source>
        <dbReference type="ARBA" id="ARBA00023163"/>
    </source>
</evidence>
<evidence type="ECO:0000256" key="2">
    <source>
        <dbReference type="ARBA" id="ARBA00023125"/>
    </source>
</evidence>
<evidence type="ECO:0000259" key="4">
    <source>
        <dbReference type="PROSITE" id="PS50949"/>
    </source>
</evidence>
<dbReference type="Proteomes" id="UP000297014">
    <property type="component" value="Unassembled WGS sequence"/>
</dbReference>
<comment type="caution">
    <text evidence="5">The sequence shown here is derived from an EMBL/GenBank/DDBJ whole genome shotgun (WGS) entry which is preliminary data.</text>
</comment>
<organism evidence="5 7">
    <name type="scientific">Alkalihalobacillus alcalophilus ATCC 27647 = CGMCC 1.3604</name>
    <dbReference type="NCBI Taxonomy" id="1218173"/>
    <lineage>
        <taxon>Bacteria</taxon>
        <taxon>Bacillati</taxon>
        <taxon>Bacillota</taxon>
        <taxon>Bacilli</taxon>
        <taxon>Bacillales</taxon>
        <taxon>Bacillaceae</taxon>
        <taxon>Alkalihalobacillus</taxon>
    </lineage>
</organism>
<dbReference type="EMBL" id="JALP01000338">
    <property type="protein sequence ID" value="THG88685.1"/>
    <property type="molecule type" value="Genomic_DNA"/>
</dbReference>
<dbReference type="RefSeq" id="WP_003323646.1">
    <property type="nucleotide sequence ID" value="NZ_ALPT02000059.1"/>
</dbReference>
<evidence type="ECO:0000313" key="7">
    <source>
        <dbReference type="Proteomes" id="UP000002754"/>
    </source>
</evidence>
<reference evidence="5 7" key="1">
    <citation type="journal article" date="2014" name="Genome Announc.">
        <title>Draft Genome Sequence of Bacillus alcalophilus AV1934, a Classic Alkaliphile Isolated from Human Feces in 1934.</title>
        <authorList>
            <person name="Attie O."/>
            <person name="Jayaprakash A."/>
            <person name="Shah H."/>
            <person name="Paulsen I.T."/>
            <person name="Morino M."/>
            <person name="Takahashi Y."/>
            <person name="Narumi I."/>
            <person name="Sachidanandam R."/>
            <person name="Satoh K."/>
            <person name="Ito M."/>
            <person name="Krulwich T.A."/>
        </authorList>
    </citation>
    <scope>NUCLEOTIDE SEQUENCE [LARGE SCALE GENOMIC DNA]</scope>
    <source>
        <strain evidence="5 7">AV1934</strain>
    </source>
</reference>
<feature type="domain" description="HTH gntR-type" evidence="4">
    <location>
        <begin position="9"/>
        <end position="77"/>
    </location>
</feature>
<dbReference type="PANTHER" id="PTHR38445">
    <property type="entry name" value="HTH-TYPE TRANSCRIPTIONAL REPRESSOR YTRA"/>
    <property type="match status" value="1"/>
</dbReference>
<proteinExistence type="predicted"/>
<reference evidence="6 8" key="2">
    <citation type="submission" date="2014-01" db="EMBL/GenBank/DDBJ databases">
        <title>Draft genome sequencing of Bacillus alcalophilus CGMCC 1.3604.</title>
        <authorList>
            <person name="Yang J."/>
            <person name="Diao L."/>
            <person name="Yang S."/>
        </authorList>
    </citation>
    <scope>NUCLEOTIDE SEQUENCE [LARGE SCALE GENOMIC DNA]</scope>
    <source>
        <strain evidence="6 8">CGMCC 1.3604</strain>
    </source>
</reference>
<protein>
    <submittedName>
        <fullName evidence="5">GntR family transcriptional regulator</fullName>
    </submittedName>
</protein>
<sequence length="124" mass="14296">MRSSLDDNRPIFQQIKEMIEDEIVNGELKEGEQVPSTNQLVAHYKINPATVLKGFNQLVDSGILYKKRGVGMFVAEGAYQMLRENRKQAFRDEFVWRMLQEAKQLGITAEEIKKMIDSMGRDES</sequence>
<accession>A0A094XCG6</accession>
<evidence type="ECO:0000313" key="8">
    <source>
        <dbReference type="Proteomes" id="UP000297014"/>
    </source>
</evidence>
<keyword evidence="7" id="KW-1185">Reference proteome</keyword>
<dbReference type="GO" id="GO:0003677">
    <property type="term" value="F:DNA binding"/>
    <property type="evidence" value="ECO:0007669"/>
    <property type="project" value="UniProtKB-KW"/>
</dbReference>